<name>A0ABW0KMC3_9BACT</name>
<dbReference type="SUPFAM" id="SSF52540">
    <property type="entry name" value="P-loop containing nucleoside triphosphate hydrolases"/>
    <property type="match status" value="1"/>
</dbReference>
<feature type="domain" description="ABC transporter" evidence="4">
    <location>
        <begin position="2"/>
        <end position="232"/>
    </location>
</feature>
<keyword evidence="6" id="KW-1185">Reference proteome</keyword>
<dbReference type="InterPro" id="IPR003439">
    <property type="entry name" value="ABC_transporter-like_ATP-bd"/>
</dbReference>
<keyword evidence="1" id="KW-0813">Transport</keyword>
<dbReference type="GO" id="GO:0005524">
    <property type="term" value="F:ATP binding"/>
    <property type="evidence" value="ECO:0007669"/>
    <property type="project" value="UniProtKB-KW"/>
</dbReference>
<protein>
    <submittedName>
        <fullName evidence="5">ABC transporter ATP-binding protein</fullName>
    </submittedName>
</protein>
<accession>A0ABW0KMC3</accession>
<evidence type="ECO:0000256" key="1">
    <source>
        <dbReference type="ARBA" id="ARBA00022448"/>
    </source>
</evidence>
<evidence type="ECO:0000313" key="5">
    <source>
        <dbReference type="EMBL" id="MFC5454469.1"/>
    </source>
</evidence>
<organism evidence="5 6">
    <name type="scientific">Prosthecobacter fluviatilis</name>
    <dbReference type="NCBI Taxonomy" id="445931"/>
    <lineage>
        <taxon>Bacteria</taxon>
        <taxon>Pseudomonadati</taxon>
        <taxon>Verrucomicrobiota</taxon>
        <taxon>Verrucomicrobiia</taxon>
        <taxon>Verrucomicrobiales</taxon>
        <taxon>Verrucomicrobiaceae</taxon>
        <taxon>Prosthecobacter</taxon>
    </lineage>
</organism>
<dbReference type="Gene3D" id="3.40.50.300">
    <property type="entry name" value="P-loop containing nucleotide triphosphate hydrolases"/>
    <property type="match status" value="1"/>
</dbReference>
<evidence type="ECO:0000313" key="6">
    <source>
        <dbReference type="Proteomes" id="UP001596052"/>
    </source>
</evidence>
<sequence length="242" mass="27111">MIEIEDLTMNYGELRALDGLNLTIKPGELFAFLGPNGAGKTTAMKLLTGLMKPDAGRVRLCGHDVQLESLQAKSLLGYVPDVAVFYEKLTPIEFMEFIAELFEMYLPHAEAQTDALFTKFALHEYSRQRIENLSHGTRQRLAIASALLHDPKVFVIDEPMVGLDPIHARTVKREIKERSQAGTTVLMSTHLLNIAEELADRIGIIHHGRLVALGTLEELRKEHVKRGSRLEDIFLSMVEEPG</sequence>
<dbReference type="InterPro" id="IPR003593">
    <property type="entry name" value="AAA+_ATPase"/>
</dbReference>
<dbReference type="EMBL" id="JBHSMQ010000002">
    <property type="protein sequence ID" value="MFC5454469.1"/>
    <property type="molecule type" value="Genomic_DNA"/>
</dbReference>
<comment type="caution">
    <text evidence="5">The sequence shown here is derived from an EMBL/GenBank/DDBJ whole genome shotgun (WGS) entry which is preliminary data.</text>
</comment>
<keyword evidence="3 5" id="KW-0067">ATP-binding</keyword>
<dbReference type="InterPro" id="IPR027417">
    <property type="entry name" value="P-loop_NTPase"/>
</dbReference>
<evidence type="ECO:0000259" key="4">
    <source>
        <dbReference type="PROSITE" id="PS50893"/>
    </source>
</evidence>
<dbReference type="Pfam" id="PF00005">
    <property type="entry name" value="ABC_tran"/>
    <property type="match status" value="1"/>
</dbReference>
<dbReference type="PANTHER" id="PTHR42939">
    <property type="entry name" value="ABC TRANSPORTER ATP-BINDING PROTEIN ALBC-RELATED"/>
    <property type="match status" value="1"/>
</dbReference>
<dbReference type="Proteomes" id="UP001596052">
    <property type="component" value="Unassembled WGS sequence"/>
</dbReference>
<dbReference type="SMART" id="SM00382">
    <property type="entry name" value="AAA"/>
    <property type="match status" value="1"/>
</dbReference>
<dbReference type="InterPro" id="IPR051782">
    <property type="entry name" value="ABC_Transporter_VariousFunc"/>
</dbReference>
<dbReference type="CDD" id="cd03230">
    <property type="entry name" value="ABC_DR_subfamily_A"/>
    <property type="match status" value="1"/>
</dbReference>
<evidence type="ECO:0000256" key="2">
    <source>
        <dbReference type="ARBA" id="ARBA00022741"/>
    </source>
</evidence>
<keyword evidence="2" id="KW-0547">Nucleotide-binding</keyword>
<dbReference type="PROSITE" id="PS50893">
    <property type="entry name" value="ABC_TRANSPORTER_2"/>
    <property type="match status" value="1"/>
</dbReference>
<evidence type="ECO:0000256" key="3">
    <source>
        <dbReference type="ARBA" id="ARBA00022840"/>
    </source>
</evidence>
<proteinExistence type="predicted"/>
<dbReference type="PANTHER" id="PTHR42939:SF1">
    <property type="entry name" value="ABC TRANSPORTER ATP-BINDING PROTEIN ALBC-RELATED"/>
    <property type="match status" value="1"/>
</dbReference>
<gene>
    <name evidence="5" type="ORF">ACFQDI_06335</name>
</gene>
<reference evidence="6" key="1">
    <citation type="journal article" date="2019" name="Int. J. Syst. Evol. Microbiol.">
        <title>The Global Catalogue of Microorganisms (GCM) 10K type strain sequencing project: providing services to taxonomists for standard genome sequencing and annotation.</title>
        <authorList>
            <consortium name="The Broad Institute Genomics Platform"/>
            <consortium name="The Broad Institute Genome Sequencing Center for Infectious Disease"/>
            <person name="Wu L."/>
            <person name="Ma J."/>
        </authorList>
    </citation>
    <scope>NUCLEOTIDE SEQUENCE [LARGE SCALE GENOMIC DNA]</scope>
    <source>
        <strain evidence="6">CGMCC 4.1469</strain>
    </source>
</reference>
<dbReference type="RefSeq" id="WP_377164582.1">
    <property type="nucleotide sequence ID" value="NZ_JBHSMQ010000002.1"/>
</dbReference>